<evidence type="ECO:0000256" key="6">
    <source>
        <dbReference type="ARBA" id="ARBA00022806"/>
    </source>
</evidence>
<dbReference type="PANTHER" id="PTHR45626:SF17">
    <property type="entry name" value="HELICASE-LIKE TRANSCRIPTION FACTOR"/>
    <property type="match status" value="1"/>
</dbReference>
<dbReference type="SUPFAM" id="SSF57850">
    <property type="entry name" value="RING/U-box"/>
    <property type="match status" value="1"/>
</dbReference>
<comment type="caution">
    <text evidence="14">The sequence shown here is derived from an EMBL/GenBank/DDBJ whole genome shotgun (WGS) entry which is preliminary data.</text>
</comment>
<name>A0A8H3IQW4_9LECA</name>
<dbReference type="PROSITE" id="PS00518">
    <property type="entry name" value="ZF_RING_1"/>
    <property type="match status" value="1"/>
</dbReference>
<feature type="region of interest" description="Disordered" evidence="10">
    <location>
        <begin position="433"/>
        <end position="467"/>
    </location>
</feature>
<dbReference type="InterPro" id="IPR000330">
    <property type="entry name" value="SNF2_N"/>
</dbReference>
<keyword evidence="2" id="KW-0479">Metal-binding</keyword>
<dbReference type="OrthoDB" id="1699231at2759"/>
<dbReference type="PROSITE" id="PS51194">
    <property type="entry name" value="HELICASE_CTER"/>
    <property type="match status" value="1"/>
</dbReference>
<dbReference type="Pfam" id="PF00271">
    <property type="entry name" value="Helicase_C"/>
    <property type="match status" value="1"/>
</dbReference>
<dbReference type="Gene3D" id="3.40.50.300">
    <property type="entry name" value="P-loop containing nucleotide triphosphate hydrolases"/>
    <property type="match status" value="1"/>
</dbReference>
<evidence type="ECO:0000256" key="3">
    <source>
        <dbReference type="ARBA" id="ARBA00022741"/>
    </source>
</evidence>
<dbReference type="GO" id="GO:0004386">
    <property type="term" value="F:helicase activity"/>
    <property type="evidence" value="ECO:0007669"/>
    <property type="project" value="UniProtKB-KW"/>
</dbReference>
<keyword evidence="3" id="KW-0547">Nucleotide-binding</keyword>
<protein>
    <submittedName>
        <fullName evidence="14">Uncharacterized protein</fullName>
    </submittedName>
</protein>
<keyword evidence="6" id="KW-0347">Helicase</keyword>
<dbReference type="PANTHER" id="PTHR45626">
    <property type="entry name" value="TRANSCRIPTION TERMINATION FACTOR 2-RELATED"/>
    <property type="match status" value="1"/>
</dbReference>
<dbReference type="InterPro" id="IPR001650">
    <property type="entry name" value="Helicase_C-like"/>
</dbReference>
<evidence type="ECO:0000256" key="7">
    <source>
        <dbReference type="ARBA" id="ARBA00022833"/>
    </source>
</evidence>
<keyword evidence="7" id="KW-0862">Zinc</keyword>
<dbReference type="Proteomes" id="UP000664534">
    <property type="component" value="Unassembled WGS sequence"/>
</dbReference>
<accession>A0A8H3IQW4</accession>
<feature type="compositionally biased region" description="Polar residues" evidence="10">
    <location>
        <begin position="440"/>
        <end position="449"/>
    </location>
</feature>
<keyword evidence="15" id="KW-1185">Reference proteome</keyword>
<dbReference type="InterPro" id="IPR014001">
    <property type="entry name" value="Helicase_ATP-bd"/>
</dbReference>
<dbReference type="AlphaFoldDB" id="A0A8H3IQW4"/>
<evidence type="ECO:0000313" key="15">
    <source>
        <dbReference type="Proteomes" id="UP000664534"/>
    </source>
</evidence>
<keyword evidence="5" id="KW-0378">Hydrolase</keyword>
<dbReference type="InterPro" id="IPR049730">
    <property type="entry name" value="SNF2/RAD54-like_C"/>
</dbReference>
<dbReference type="GO" id="GO:0006281">
    <property type="term" value="P:DNA repair"/>
    <property type="evidence" value="ECO:0007669"/>
    <property type="project" value="TreeGrafter"/>
</dbReference>
<organism evidence="14 15">
    <name type="scientific">Imshaugia aleurites</name>
    <dbReference type="NCBI Taxonomy" id="172621"/>
    <lineage>
        <taxon>Eukaryota</taxon>
        <taxon>Fungi</taxon>
        <taxon>Dikarya</taxon>
        <taxon>Ascomycota</taxon>
        <taxon>Pezizomycotina</taxon>
        <taxon>Lecanoromycetes</taxon>
        <taxon>OSLEUM clade</taxon>
        <taxon>Lecanoromycetidae</taxon>
        <taxon>Lecanorales</taxon>
        <taxon>Lecanorineae</taxon>
        <taxon>Parmeliaceae</taxon>
        <taxon>Imshaugia</taxon>
    </lineage>
</organism>
<dbReference type="Gene3D" id="3.30.40.10">
    <property type="entry name" value="Zinc/RING finger domain, C3HC4 (zinc finger)"/>
    <property type="match status" value="1"/>
</dbReference>
<dbReference type="SUPFAM" id="SSF52540">
    <property type="entry name" value="P-loop containing nucleoside triphosphate hydrolases"/>
    <property type="match status" value="2"/>
</dbReference>
<dbReference type="GO" id="GO:0008094">
    <property type="term" value="F:ATP-dependent activity, acting on DNA"/>
    <property type="evidence" value="ECO:0007669"/>
    <property type="project" value="TreeGrafter"/>
</dbReference>
<proteinExistence type="inferred from homology"/>
<evidence type="ECO:0000256" key="10">
    <source>
        <dbReference type="SAM" id="MobiDB-lite"/>
    </source>
</evidence>
<feature type="region of interest" description="Disordered" evidence="10">
    <location>
        <begin position="352"/>
        <end position="412"/>
    </location>
</feature>
<dbReference type="InterPro" id="IPR001841">
    <property type="entry name" value="Znf_RING"/>
</dbReference>
<dbReference type="EMBL" id="CAJPDT010000035">
    <property type="protein sequence ID" value="CAF9924050.1"/>
    <property type="molecule type" value="Genomic_DNA"/>
</dbReference>
<comment type="similarity">
    <text evidence="1">Belongs to the SNF2/RAD54 helicase family.</text>
</comment>
<dbReference type="GO" id="GO:0008270">
    <property type="term" value="F:zinc ion binding"/>
    <property type="evidence" value="ECO:0007669"/>
    <property type="project" value="UniProtKB-KW"/>
</dbReference>
<dbReference type="InterPro" id="IPR027417">
    <property type="entry name" value="P-loop_NTPase"/>
</dbReference>
<dbReference type="GO" id="GO:0005634">
    <property type="term" value="C:nucleus"/>
    <property type="evidence" value="ECO:0007669"/>
    <property type="project" value="TreeGrafter"/>
</dbReference>
<keyword evidence="8" id="KW-0067">ATP-binding</keyword>
<evidence type="ECO:0000256" key="1">
    <source>
        <dbReference type="ARBA" id="ARBA00007025"/>
    </source>
</evidence>
<feature type="domain" description="RING-type" evidence="11">
    <location>
        <begin position="970"/>
        <end position="1014"/>
    </location>
</feature>
<evidence type="ECO:0000313" key="14">
    <source>
        <dbReference type="EMBL" id="CAF9924050.1"/>
    </source>
</evidence>
<keyword evidence="4 9" id="KW-0863">Zinc-finger</keyword>
<gene>
    <name evidence="14" type="ORF">IMSHALPRED_006071</name>
</gene>
<feature type="compositionally biased region" description="Polar residues" evidence="10">
    <location>
        <begin position="391"/>
        <end position="407"/>
    </location>
</feature>
<dbReference type="GO" id="GO:0005524">
    <property type="term" value="F:ATP binding"/>
    <property type="evidence" value="ECO:0007669"/>
    <property type="project" value="UniProtKB-KW"/>
</dbReference>
<dbReference type="InterPro" id="IPR038718">
    <property type="entry name" value="SNF2-like_sf"/>
</dbReference>
<dbReference type="Pfam" id="PF00176">
    <property type="entry name" value="SNF2-rel_dom"/>
    <property type="match status" value="1"/>
</dbReference>
<dbReference type="GO" id="GO:0016787">
    <property type="term" value="F:hydrolase activity"/>
    <property type="evidence" value="ECO:0007669"/>
    <property type="project" value="UniProtKB-KW"/>
</dbReference>
<sequence length="1263" mass="141515">MMTSENNDGAFLDPPHLQDFDSYDDLLGVQFPVEALKLQMSEHQQEPLQYFSALDKEVIQDTFMATPDPEAVAQIQNTVADDHLPESAAKSCRIVASKAHDAGITPDKNDRSNVTPTQHGAVKKVSPIRDRVIEIPDVENEIVIKEEEDECSFNWTSMPDDVISVSEDEGDETLVLQPDGSSVPIKKEDDEVEFVWAEMGDRVIELDSDSEPDTASKLNLGNSFLRELNLRGKRPPIDRSAARRAQEAYLQTYRRKHDLLGPSADPGVLNEVELQGSKRPESPVDENGSAWMNATYTPHEDSGKKFRALKKSYSAKIKTDTNTINDDIEYARAEKAENLRLARLKAEYNDLRGYSDDDNPDDSLFVSTSSTTTASLKRRAAGGPNGEDGNTGASSAKKSRPNSNGTGAHQGPDQELEINLMAGLEGHIAQLAKKGKGKSVGTNKMPKNSVQKRAKRKSDHVGHLNSPNSLLTGNIYEDANANLNREALPASGHAKNKKKALAALVASVPVGTPQKGVIAEKNRILKATVTLGRGVPGGCKADGNNDWRLAGMKSSLRHHQVQGAAFMKDREIGGEEPLGGILADAMGLGKTLMTIALMISNPPPRDEKNRATLIVCSPGLLMQWEREIETHTEDGHLDLVLKHHSVTRVSGKAAVYVMQGQEVILTTYQEVIKSYPKLEVPTDIRDEKELRAWWERQWNQERDVLHKVQFYRVVLDESQVIKNHATQTSIACRALMAKHRWTLSGTPIMNRLEELYPYFKFLRVPCTGCFRDFQDNYCNPGSNDCNSRLHCLLDQIMCRRTHRDTILGAPIVKLPKHNQRTISIRFSPVEQEIYRRVHRAFVIILNRASATGQLEKYPSLGLVAFLRLRQLCAHTFLVQEVLEKLLNLEDIDKIEDEFISGVTQENRNDRNLLAALRRMIEAKSEVMGQSEEPEEPEQLQSGTLVARFGGYLKTLKTESKWVELRTRTQCHSCGEPPESAMVTSCLHVYCEECLQGMAHRASAKNQDGTPCLACGVVFAGAQSCVGLKELEWDDCWLLNEMAGRKTGSKKVNMEWVTYENKLVMSAKTTAVRNQIEQWLEEEPDKKIIIFSQFHMIMQILEQVCQKKNWKYCTYHGKMSHKARDKVITGFANDDEMKIMIASLKCGGIGLNLTMASKVVCIDLWYNSCMEQQAFCRVFRIGQTSETFITRFVVINAADGKLMDMQLKKNALIGQAMDDKSVLSNLTTDEILRLFGKVKFDKNKRPFILLDDDEKLDSLFHGKD</sequence>
<evidence type="ECO:0000256" key="2">
    <source>
        <dbReference type="ARBA" id="ARBA00022723"/>
    </source>
</evidence>
<dbReference type="InterPro" id="IPR050628">
    <property type="entry name" value="SNF2_RAD54_helicase_TF"/>
</dbReference>
<evidence type="ECO:0000256" key="9">
    <source>
        <dbReference type="PROSITE-ProRule" id="PRU00175"/>
    </source>
</evidence>
<reference evidence="14" key="1">
    <citation type="submission" date="2021-03" db="EMBL/GenBank/DDBJ databases">
        <authorList>
            <person name="Tagirdzhanova G."/>
        </authorList>
    </citation>
    <scope>NUCLEOTIDE SEQUENCE</scope>
</reference>
<dbReference type="SMART" id="SM00487">
    <property type="entry name" value="DEXDc"/>
    <property type="match status" value="1"/>
</dbReference>
<feature type="domain" description="Helicase C-terminal" evidence="13">
    <location>
        <begin position="1074"/>
        <end position="1231"/>
    </location>
</feature>
<dbReference type="CDD" id="cd18008">
    <property type="entry name" value="DEXDc_SHPRH-like"/>
    <property type="match status" value="1"/>
</dbReference>
<evidence type="ECO:0000256" key="4">
    <source>
        <dbReference type="ARBA" id="ARBA00022771"/>
    </source>
</evidence>
<feature type="compositionally biased region" description="Polar residues" evidence="10">
    <location>
        <begin position="365"/>
        <end position="375"/>
    </location>
</feature>
<dbReference type="PROSITE" id="PS51192">
    <property type="entry name" value="HELICASE_ATP_BIND_1"/>
    <property type="match status" value="1"/>
</dbReference>
<evidence type="ECO:0000259" key="11">
    <source>
        <dbReference type="PROSITE" id="PS50089"/>
    </source>
</evidence>
<dbReference type="CDD" id="cd18793">
    <property type="entry name" value="SF2_C_SNF"/>
    <property type="match status" value="1"/>
</dbReference>
<dbReference type="InterPro" id="IPR013083">
    <property type="entry name" value="Znf_RING/FYVE/PHD"/>
</dbReference>
<dbReference type="SMART" id="SM00490">
    <property type="entry name" value="HELICc"/>
    <property type="match status" value="1"/>
</dbReference>
<feature type="domain" description="Helicase ATP-binding" evidence="12">
    <location>
        <begin position="571"/>
        <end position="765"/>
    </location>
</feature>
<dbReference type="PROSITE" id="PS50089">
    <property type="entry name" value="ZF_RING_2"/>
    <property type="match status" value="1"/>
</dbReference>
<evidence type="ECO:0000256" key="5">
    <source>
        <dbReference type="ARBA" id="ARBA00022801"/>
    </source>
</evidence>
<evidence type="ECO:0000259" key="13">
    <source>
        <dbReference type="PROSITE" id="PS51194"/>
    </source>
</evidence>
<evidence type="ECO:0000256" key="8">
    <source>
        <dbReference type="ARBA" id="ARBA00022840"/>
    </source>
</evidence>
<dbReference type="Gene3D" id="3.40.50.10810">
    <property type="entry name" value="Tandem AAA-ATPase domain"/>
    <property type="match status" value="1"/>
</dbReference>
<dbReference type="InterPro" id="IPR017907">
    <property type="entry name" value="Znf_RING_CS"/>
</dbReference>
<evidence type="ECO:0000259" key="12">
    <source>
        <dbReference type="PROSITE" id="PS51192"/>
    </source>
</evidence>